<sequence>MTDKFIVEGALCACKFGTAPARLIVLSPDRAHMNGGKSIADTMNLGNVFRPPGFAMCNSTYPPKPCVPAVTRWSGTFDRIRFNRAASPLLPVSKGTCALGCPHCIEFIEEGQMAIPGAGQMNLAAAGFQGDLDPLGESLALHEDRIEAFKRIMLR</sequence>
<gene>
    <name evidence="1" type="ORF">NCTC11632_00947</name>
</gene>
<evidence type="ECO:0000313" key="1">
    <source>
        <dbReference type="EMBL" id="SUB88861.1"/>
    </source>
</evidence>
<organism evidence="1 2">
    <name type="scientific">Porphyromonas macacae</name>
    <dbReference type="NCBI Taxonomy" id="28115"/>
    <lineage>
        <taxon>Bacteria</taxon>
        <taxon>Pseudomonadati</taxon>
        <taxon>Bacteroidota</taxon>
        <taxon>Bacteroidia</taxon>
        <taxon>Bacteroidales</taxon>
        <taxon>Porphyromonadaceae</taxon>
        <taxon>Porphyromonas</taxon>
    </lineage>
</organism>
<evidence type="ECO:0000313" key="2">
    <source>
        <dbReference type="Proteomes" id="UP000254156"/>
    </source>
</evidence>
<protein>
    <recommendedName>
        <fullName evidence="3">DUF4280 domain-containing protein</fullName>
    </recommendedName>
</protein>
<dbReference type="AlphaFoldDB" id="A0A379E931"/>
<reference evidence="1 2" key="1">
    <citation type="submission" date="2018-06" db="EMBL/GenBank/DDBJ databases">
        <authorList>
            <consortium name="Pathogen Informatics"/>
            <person name="Doyle S."/>
        </authorList>
    </citation>
    <scope>NUCLEOTIDE SEQUENCE [LARGE SCALE GENOMIC DNA]</scope>
    <source>
        <strain evidence="1 2">NCTC11632</strain>
    </source>
</reference>
<dbReference type="RefSeq" id="WP_115096735.1">
    <property type="nucleotide sequence ID" value="NZ_UGTF01000002.1"/>
</dbReference>
<accession>A0A379E931</accession>
<dbReference type="EMBL" id="UGTF01000002">
    <property type="protein sequence ID" value="SUB88861.1"/>
    <property type="molecule type" value="Genomic_DNA"/>
</dbReference>
<dbReference type="InterPro" id="IPR025460">
    <property type="entry name" value="DUF4280"/>
</dbReference>
<dbReference type="Proteomes" id="UP000254156">
    <property type="component" value="Unassembled WGS sequence"/>
</dbReference>
<evidence type="ECO:0008006" key="3">
    <source>
        <dbReference type="Google" id="ProtNLM"/>
    </source>
</evidence>
<name>A0A379E931_9PORP</name>
<proteinExistence type="predicted"/>
<dbReference type="Pfam" id="PF14107">
    <property type="entry name" value="DUF4280"/>
    <property type="match status" value="1"/>
</dbReference>